<dbReference type="Gene3D" id="2.20.110.10">
    <property type="entry name" value="Histone H3 K4-specific methyltransferase SET7/9 N-terminal domain"/>
    <property type="match status" value="4"/>
</dbReference>
<dbReference type="InterPro" id="IPR003409">
    <property type="entry name" value="MORN"/>
</dbReference>
<comment type="caution">
    <text evidence="2">The sequence shown here is derived from an EMBL/GenBank/DDBJ whole genome shotgun (WGS) entry which is preliminary data.</text>
</comment>
<reference evidence="2 3" key="1">
    <citation type="submission" date="2016-11" db="EMBL/GenBank/DDBJ databases">
        <title>The macronuclear genome of Stentor coeruleus: a giant cell with tiny introns.</title>
        <authorList>
            <person name="Slabodnick M."/>
            <person name="Ruby J.G."/>
            <person name="Reiff S.B."/>
            <person name="Swart E.C."/>
            <person name="Gosai S."/>
            <person name="Prabakaran S."/>
            <person name="Witkowska E."/>
            <person name="Larue G.E."/>
            <person name="Fisher S."/>
            <person name="Freeman R.M."/>
            <person name="Gunawardena J."/>
            <person name="Chu W."/>
            <person name="Stover N.A."/>
            <person name="Gregory B.D."/>
            <person name="Nowacki M."/>
            <person name="Derisi J."/>
            <person name="Roy S.W."/>
            <person name="Marshall W.F."/>
            <person name="Sood P."/>
        </authorList>
    </citation>
    <scope>NUCLEOTIDE SEQUENCE [LARGE SCALE GENOMIC DNA]</scope>
    <source>
        <strain evidence="2">WM001</strain>
    </source>
</reference>
<dbReference type="Proteomes" id="UP000187209">
    <property type="component" value="Unassembled WGS sequence"/>
</dbReference>
<evidence type="ECO:0000256" key="1">
    <source>
        <dbReference type="ARBA" id="ARBA00022737"/>
    </source>
</evidence>
<evidence type="ECO:0000313" key="3">
    <source>
        <dbReference type="Proteomes" id="UP000187209"/>
    </source>
</evidence>
<sequence>MGTNCSCFRGGVTEEKQVRLDKYGLEMEKDLSAIKEICIKHTKPSSELEAILKLQNLLRGYIDRKSCQKLLTITLHSNNKQFSEQPMTKNDEEILRTELKEIPMNLVPDYTTSATRAVQARLGKFTVKETSDNVKKVKRGPVEMENGAIFTGEWSLENHRHGFGIQIWNDGSKYEGEWRMDKANGCGRLIHADGDVYEGRWKDDKAHGYGVYIHTDGARYEGNWENDKQHGQGAETWTDGARYEGSYKNGKKEGRGKFSWADGSMYEGEFYDNNIDGVGVYVWGDGRRYEGQWKANKMHGQGIFSWSDGRSYSGEYFDDKKHGYGVFMWPDGRKYEGQWANGKQQGKGIYTNSDGTVKEGEWKDGKRIKWNS</sequence>
<accession>A0A1R2C0T8</accession>
<name>A0A1R2C0T8_9CILI</name>
<dbReference type="SMART" id="SM00698">
    <property type="entry name" value="MORN"/>
    <property type="match status" value="9"/>
</dbReference>
<dbReference type="AlphaFoldDB" id="A0A1R2C0T8"/>
<dbReference type="PANTHER" id="PTHR43215:SF14">
    <property type="entry name" value="RADIAL SPOKE HEAD 1 HOMOLOG"/>
    <property type="match status" value="1"/>
</dbReference>
<dbReference type="FunFam" id="2.20.110.10:FF:000002">
    <property type="entry name" value="Phosphatidylinositol 4-phosphate 5-kinase 8"/>
    <property type="match status" value="1"/>
</dbReference>
<dbReference type="Pfam" id="PF02493">
    <property type="entry name" value="MORN"/>
    <property type="match status" value="10"/>
</dbReference>
<gene>
    <name evidence="2" type="ORF">SteCoe_16608</name>
</gene>
<evidence type="ECO:0008006" key="4">
    <source>
        <dbReference type="Google" id="ProtNLM"/>
    </source>
</evidence>
<keyword evidence="3" id="KW-1185">Reference proteome</keyword>
<organism evidence="2 3">
    <name type="scientific">Stentor coeruleus</name>
    <dbReference type="NCBI Taxonomy" id="5963"/>
    <lineage>
        <taxon>Eukaryota</taxon>
        <taxon>Sar</taxon>
        <taxon>Alveolata</taxon>
        <taxon>Ciliophora</taxon>
        <taxon>Postciliodesmatophora</taxon>
        <taxon>Heterotrichea</taxon>
        <taxon>Heterotrichida</taxon>
        <taxon>Stentoridae</taxon>
        <taxon>Stentor</taxon>
    </lineage>
</organism>
<dbReference type="GO" id="GO:0005829">
    <property type="term" value="C:cytosol"/>
    <property type="evidence" value="ECO:0007669"/>
    <property type="project" value="TreeGrafter"/>
</dbReference>
<keyword evidence="1" id="KW-0677">Repeat</keyword>
<dbReference type="OrthoDB" id="288406at2759"/>
<dbReference type="SUPFAM" id="SSF82185">
    <property type="entry name" value="Histone H3 K4-specific methyltransferase SET7/9 N-terminal domain"/>
    <property type="match status" value="2"/>
</dbReference>
<evidence type="ECO:0000313" key="2">
    <source>
        <dbReference type="EMBL" id="OMJ82628.1"/>
    </source>
</evidence>
<proteinExistence type="predicted"/>
<dbReference type="EMBL" id="MPUH01000333">
    <property type="protein sequence ID" value="OMJ82628.1"/>
    <property type="molecule type" value="Genomic_DNA"/>
</dbReference>
<dbReference type="PROSITE" id="PS50096">
    <property type="entry name" value="IQ"/>
    <property type="match status" value="1"/>
</dbReference>
<dbReference type="PANTHER" id="PTHR43215">
    <property type="entry name" value="RADIAL SPOKE HEAD 1 HOMOLOG"/>
    <property type="match status" value="1"/>
</dbReference>
<protein>
    <recommendedName>
        <fullName evidence="4">MORN repeat protein</fullName>
    </recommendedName>
</protein>